<dbReference type="PANTHER" id="PTHR21662">
    <property type="entry name" value="RECEPTOR PROTEIN-TYROSINE KINASE"/>
    <property type="match status" value="1"/>
</dbReference>
<reference evidence="4" key="1">
    <citation type="submission" date="2017-10" db="EMBL/GenBank/DDBJ databases">
        <title>Rapid genome shrinkage in a self-fertile nematode reveals novel sperm competition proteins.</title>
        <authorList>
            <person name="Yin D."/>
            <person name="Schwarz E.M."/>
            <person name="Thomas C.G."/>
            <person name="Felde R.L."/>
            <person name="Korf I.F."/>
            <person name="Cutter A.D."/>
            <person name="Schartner C.M."/>
            <person name="Ralston E.J."/>
            <person name="Meyer B.J."/>
            <person name="Haag E.S."/>
        </authorList>
    </citation>
    <scope>NUCLEOTIDE SEQUENCE [LARGE SCALE GENOMIC DNA]</scope>
    <source>
        <strain evidence="4">JU1422</strain>
    </source>
</reference>
<dbReference type="InterPro" id="IPR000494">
    <property type="entry name" value="Rcpt_L-dom"/>
</dbReference>
<protein>
    <recommendedName>
        <fullName evidence="2">Receptor L-domain domain-containing protein</fullName>
    </recommendedName>
</protein>
<feature type="domain" description="Receptor L-domain" evidence="2">
    <location>
        <begin position="557"/>
        <end position="664"/>
    </location>
</feature>
<evidence type="ECO:0000256" key="1">
    <source>
        <dbReference type="SAM" id="SignalP"/>
    </source>
</evidence>
<proteinExistence type="predicted"/>
<feature type="domain" description="Receptor L-domain" evidence="2">
    <location>
        <begin position="195"/>
        <end position="298"/>
    </location>
</feature>
<dbReference type="InterPro" id="IPR053079">
    <property type="entry name" value="SPS2_domain"/>
</dbReference>
<feature type="chain" id="PRO_5013633555" description="Receptor L-domain domain-containing protein" evidence="1">
    <location>
        <begin position="20"/>
        <end position="865"/>
    </location>
</feature>
<keyword evidence="4" id="KW-1185">Reference proteome</keyword>
<keyword evidence="1" id="KW-0732">Signal</keyword>
<evidence type="ECO:0000259" key="2">
    <source>
        <dbReference type="Pfam" id="PF01030"/>
    </source>
</evidence>
<accession>A0A2G5TBN0</accession>
<dbReference type="PANTHER" id="PTHR21662:SF14">
    <property type="entry name" value="INSULIN_EGF-RECEPTOR L DOMAIN PROTEIN-RELATED"/>
    <property type="match status" value="1"/>
</dbReference>
<sequence length="865" mass="98891">MNFPIFPLFCTFLFHNSLASFEDDLQTLLDFHNPKGSKCVFNQSEITSKTIDFFPKCQKVYGLIIINSNTDLSLAQLTKAFENMTALYGGIRVENSNLTSSSFLTVFMFTKFELYCETYGVFIENNRYLNDAKQLQSINQIADEATKECKFRVNNNPKLNMEDVCRYYGLASTTVLEARCQGNQINTTSISEFKKCTTTYNGLQFSNISDVSSQLAKIDSIRGPINIQNSEIQNLSFLESWRNWIPRSSKTLAFNLQNNPNMTRLGMSLKVKLQNVLYGGFIVANFENLHPDFCLSVEELIFLMTNFTLSFQNLHAKICEEYDIKDAVVCRLESLKDLPNNCEMIVGNLNVGPGDEEYFSKLQGVTHLFGSFTIENTNLVNLGYLENLYYIASLDEFSPVIKFVSNPRLRLIRLLSIKNIITRGNRDAILQDNHPDIFKTKSGKQVKCAVAEWIGMSDDTYPVDLNFVGGDCDGFFLENNKYLNETSIINNLSTTNYEDFNDCDFEINNNPLLDFWDACYYNSLTSLINLTTSGNLYNCGCQGDQIANFSFEKLQSCQTYYKGIKLHNFTETTNLTSFNKIRTIRGFLDIQNTNIQNLSFLESFKYLRAYSDGEVVFNLQNNPNMTRLALPVFEDLENFNLYGSVSFNFENLHPDFCITANELESFHNFDVRFINLQAKLCDIFDEGDVICHFESMSKLPNNCRYIIGNVVIDSGEENDVTKLAALRYLYGTLTIRNTQLVDLSFFKRLYFIAVLDESQPIVQILSNKNLTNPKIGDGFFHSIFTRSFDQRDAIIQDNHPSMFSYVNGTCNLFGIIPNERVMYRRSLNYTGGDCGERVEIKFCTANLGILAISIWLCLLWSIENM</sequence>
<dbReference type="Proteomes" id="UP000230233">
    <property type="component" value="Chromosome V"/>
</dbReference>
<feature type="domain" description="Receptor L-domain" evidence="2">
    <location>
        <begin position="56"/>
        <end position="163"/>
    </location>
</feature>
<dbReference type="STRING" id="1611254.A0A2G5TBN0"/>
<dbReference type="SUPFAM" id="SSF52058">
    <property type="entry name" value="L domain-like"/>
    <property type="match status" value="5"/>
</dbReference>
<feature type="signal peptide" evidence="1">
    <location>
        <begin position="1"/>
        <end position="19"/>
    </location>
</feature>
<dbReference type="EMBL" id="PDUG01000005">
    <property type="protein sequence ID" value="PIC24593.1"/>
    <property type="molecule type" value="Genomic_DNA"/>
</dbReference>
<dbReference type="Pfam" id="PF01030">
    <property type="entry name" value="Recep_L_domain"/>
    <property type="match status" value="5"/>
</dbReference>
<dbReference type="InterPro" id="IPR036941">
    <property type="entry name" value="Rcpt_L-dom_sf"/>
</dbReference>
<comment type="caution">
    <text evidence="3">The sequence shown here is derived from an EMBL/GenBank/DDBJ whole genome shotgun (WGS) entry which is preliminary data.</text>
</comment>
<evidence type="ECO:0000313" key="3">
    <source>
        <dbReference type="EMBL" id="PIC24593.1"/>
    </source>
</evidence>
<feature type="domain" description="Receptor L-domain" evidence="2">
    <location>
        <begin position="702"/>
        <end position="772"/>
    </location>
</feature>
<dbReference type="OrthoDB" id="5809336at2759"/>
<dbReference type="AlphaFoldDB" id="A0A2G5TBN0"/>
<name>A0A2G5TBN0_9PELO</name>
<feature type="domain" description="Receptor L-domain" evidence="2">
    <location>
        <begin position="341"/>
        <end position="434"/>
    </location>
</feature>
<evidence type="ECO:0000313" key="4">
    <source>
        <dbReference type="Proteomes" id="UP000230233"/>
    </source>
</evidence>
<dbReference type="Gene3D" id="3.80.20.20">
    <property type="entry name" value="Receptor L-domain"/>
    <property type="match status" value="5"/>
</dbReference>
<gene>
    <name evidence="3" type="primary">Cnig_chr_V.g17867</name>
    <name evidence="3" type="ORF">B9Z55_017867</name>
</gene>
<organism evidence="3 4">
    <name type="scientific">Caenorhabditis nigoni</name>
    <dbReference type="NCBI Taxonomy" id="1611254"/>
    <lineage>
        <taxon>Eukaryota</taxon>
        <taxon>Metazoa</taxon>
        <taxon>Ecdysozoa</taxon>
        <taxon>Nematoda</taxon>
        <taxon>Chromadorea</taxon>
        <taxon>Rhabditida</taxon>
        <taxon>Rhabditina</taxon>
        <taxon>Rhabditomorpha</taxon>
        <taxon>Rhabditoidea</taxon>
        <taxon>Rhabditidae</taxon>
        <taxon>Peloderinae</taxon>
        <taxon>Caenorhabditis</taxon>
    </lineage>
</organism>